<organism evidence="5 6">
    <name type="scientific">Thalassiosira oceanica</name>
    <name type="common">Marine diatom</name>
    <dbReference type="NCBI Taxonomy" id="159749"/>
    <lineage>
        <taxon>Eukaryota</taxon>
        <taxon>Sar</taxon>
        <taxon>Stramenopiles</taxon>
        <taxon>Ochrophyta</taxon>
        <taxon>Bacillariophyta</taxon>
        <taxon>Coscinodiscophyceae</taxon>
        <taxon>Thalassiosirophycidae</taxon>
        <taxon>Thalassiosirales</taxon>
        <taxon>Thalassiosiraceae</taxon>
        <taxon>Thalassiosira</taxon>
    </lineage>
</organism>
<feature type="region of interest" description="Disordered" evidence="2">
    <location>
        <begin position="1038"/>
        <end position="1109"/>
    </location>
</feature>
<dbReference type="PANTHER" id="PTHR44103:SF1">
    <property type="entry name" value="PROPROTEIN CONVERTASE P"/>
    <property type="match status" value="1"/>
</dbReference>
<feature type="compositionally biased region" description="Low complexity" evidence="2">
    <location>
        <begin position="821"/>
        <end position="836"/>
    </location>
</feature>
<dbReference type="Gene3D" id="3.30.70.1230">
    <property type="entry name" value="Nucleotide cyclase"/>
    <property type="match status" value="1"/>
</dbReference>
<evidence type="ECO:0000313" key="6">
    <source>
        <dbReference type="Proteomes" id="UP000266841"/>
    </source>
</evidence>
<dbReference type="eggNOG" id="KOG0618">
    <property type="taxonomic scope" value="Eukaryota"/>
</dbReference>
<comment type="caution">
    <text evidence="5">The sequence shown here is derived from an EMBL/GenBank/DDBJ whole genome shotgun (WGS) entry which is preliminary data.</text>
</comment>
<feature type="transmembrane region" description="Helical" evidence="3">
    <location>
        <begin position="606"/>
        <end position="630"/>
    </location>
</feature>
<dbReference type="SUPFAM" id="SSF69318">
    <property type="entry name" value="Integrin alpha N-terminal domain"/>
    <property type="match status" value="2"/>
</dbReference>
<feature type="compositionally biased region" description="Low complexity" evidence="2">
    <location>
        <begin position="796"/>
        <end position="805"/>
    </location>
</feature>
<dbReference type="SUPFAM" id="SSF55073">
    <property type="entry name" value="Nucleotide cyclase"/>
    <property type="match status" value="2"/>
</dbReference>
<feature type="region of interest" description="Disordered" evidence="2">
    <location>
        <begin position="788"/>
        <end position="844"/>
    </location>
</feature>
<name>K0R248_THAOC</name>
<keyword evidence="6" id="KW-1185">Reference proteome</keyword>
<dbReference type="Proteomes" id="UP000266841">
    <property type="component" value="Unassembled WGS sequence"/>
</dbReference>
<dbReference type="GO" id="GO:0009190">
    <property type="term" value="P:cyclic nucleotide biosynthetic process"/>
    <property type="evidence" value="ECO:0007669"/>
    <property type="project" value="InterPro"/>
</dbReference>
<keyword evidence="1" id="KW-0732">Signal</keyword>
<keyword evidence="3" id="KW-0812">Transmembrane</keyword>
<feature type="compositionally biased region" description="Acidic residues" evidence="2">
    <location>
        <begin position="1"/>
        <end position="14"/>
    </location>
</feature>
<evidence type="ECO:0000256" key="3">
    <source>
        <dbReference type="SAM" id="Phobius"/>
    </source>
</evidence>
<dbReference type="InterPro" id="IPR028994">
    <property type="entry name" value="Integrin_alpha_N"/>
</dbReference>
<gene>
    <name evidence="5" type="ORF">THAOC_36251</name>
</gene>
<dbReference type="Pfam" id="PF13517">
    <property type="entry name" value="FG-GAP_3"/>
    <property type="match status" value="3"/>
</dbReference>
<dbReference type="Pfam" id="PF00211">
    <property type="entry name" value="Guanylate_cyc"/>
    <property type="match status" value="2"/>
</dbReference>
<dbReference type="AlphaFoldDB" id="K0R248"/>
<dbReference type="GO" id="GO:0035556">
    <property type="term" value="P:intracellular signal transduction"/>
    <property type="evidence" value="ECO:0007669"/>
    <property type="project" value="InterPro"/>
</dbReference>
<evidence type="ECO:0000256" key="1">
    <source>
        <dbReference type="ARBA" id="ARBA00022729"/>
    </source>
</evidence>
<accession>K0R248</accession>
<reference evidence="5 6" key="1">
    <citation type="journal article" date="2012" name="Genome Biol.">
        <title>Genome and low-iron response of an oceanic diatom adapted to chronic iron limitation.</title>
        <authorList>
            <person name="Lommer M."/>
            <person name="Specht M."/>
            <person name="Roy A.S."/>
            <person name="Kraemer L."/>
            <person name="Andreson R."/>
            <person name="Gutowska M.A."/>
            <person name="Wolf J."/>
            <person name="Bergner S.V."/>
            <person name="Schilhabel M.B."/>
            <person name="Klostermeier U.C."/>
            <person name="Beiko R.G."/>
            <person name="Rosenstiel P."/>
            <person name="Hippler M."/>
            <person name="Laroche J."/>
        </authorList>
    </citation>
    <scope>NUCLEOTIDE SEQUENCE [LARGE SCALE GENOMIC DNA]</scope>
    <source>
        <strain evidence="5 6">CCMP1005</strain>
    </source>
</reference>
<dbReference type="PROSITE" id="PS50125">
    <property type="entry name" value="GUANYLATE_CYCLASE_2"/>
    <property type="match status" value="1"/>
</dbReference>
<protein>
    <recommendedName>
        <fullName evidence="4">Guanylate cyclase domain-containing protein</fullName>
    </recommendedName>
</protein>
<sequence>MDAEAETLLFDDVDGSSAAGDASNEREAADVGSLAEPIAPEGETGPARTPDTTSPLVLAQADAEASLLTSAIRAVVTNQAMGARCAVAADFDSDGRMDLVSASSNDNAVSWYKNLGNDSTSGRPTFSIKKPISWSSNGSRIVTVADIDQDGHIDVIGASYYDNSLRWFRNVPQIYNNEDDPNDPKNGSVEGIKFEENLISDAVNEGQGVTVADLDNDGDPDIITASSGDNTIAVFKNIDKGTFCEIKEVVDSNAKGARTVVAADLNGDGLLDLASASKDDDTVAWYPNTMRNVVNHSTGATHRVGGYFDPSVKNVISNGTESTGAYSLVAADVDLDGDQDLVVASNGNDHVSLWRNDGKGNFEKTLIYDNADFVLSVTALDIDRDGDIDVASASFYDGHINWYENVDGQGYEWKNHTVYVGIQGHYVSHGDMDGDGDEDLIAAMHAENTVSVYFAQTPCDDSAISGKISRPECCHEGSQWDADTGRCLPCKVGFYGVGSGLAAECVACPTNACTVGDSENSNSNLLPATCSGIAGCADPVESIAQCSCGVDQFRDNDYDVCALCPQGQIRPDLGISRPMNTLGNYSLWEDMQGTCRIKPATVVSPLPLYIIIPVSVIVALLIFVMIYVIYRMNQTIKYRTRDVNNAPTTGLVGLLFTDVEGSTALWDEDKTTMSAALDIHHDVIRKVIDRYSAYEVKTIGDSFMIAVKCPDTGAEEGNKGSCDKLLHLANDIQQDLLHAEWPVELANMPTACTEFTNVNRFEKNGDRVEPKLTFRGLRVRIGVHVGVHSDRLSKTPSSAPSSASPGGDELSASGNRRQPASLRRSSLSSKSSQNSSTNDEDVGDTLDSISYLAGSDATGVKDTGGKHEVQVKYDVITKGYDYYGPATNCAARVESLAFGGQTLMSEEVSSRLSDECKKECLIQTVGGVTVKGVTDEVFLYSVMPRSLSGRSFRGVYRRRESDGGSILTDEDSIFRRGSHSVVSIDLSGQRKSPKDDAAMTSDVSSMTPVQLMTAVLRLRNKCRNLEYALEETHYQQSKRSLAVGVPVDRGESTNLTEGTTPENSGSDSTPPQDDIVKNISDLDDLSDRSASTPHRRGSAVSFANDLSVS</sequence>
<keyword evidence="3" id="KW-0472">Membrane</keyword>
<feature type="domain" description="Guanylate cyclase" evidence="4">
    <location>
        <begin position="653"/>
        <end position="786"/>
    </location>
</feature>
<feature type="region of interest" description="Disordered" evidence="2">
    <location>
        <begin position="1"/>
        <end position="53"/>
    </location>
</feature>
<evidence type="ECO:0000256" key="2">
    <source>
        <dbReference type="SAM" id="MobiDB-lite"/>
    </source>
</evidence>
<dbReference type="CDD" id="cd07302">
    <property type="entry name" value="CHD"/>
    <property type="match status" value="1"/>
</dbReference>
<dbReference type="Gene3D" id="2.130.10.130">
    <property type="entry name" value="Integrin alpha, N-terminal"/>
    <property type="match status" value="2"/>
</dbReference>
<proteinExistence type="predicted"/>
<dbReference type="InterPro" id="IPR029787">
    <property type="entry name" value="Nucleotide_cyclase"/>
</dbReference>
<dbReference type="EMBL" id="AGNL01048734">
    <property type="protein sequence ID" value="EJK45144.1"/>
    <property type="molecule type" value="Genomic_DNA"/>
</dbReference>
<dbReference type="PANTHER" id="PTHR44103">
    <property type="entry name" value="PROPROTEIN CONVERTASE P"/>
    <property type="match status" value="1"/>
</dbReference>
<dbReference type="InterPro" id="IPR013517">
    <property type="entry name" value="FG-GAP"/>
</dbReference>
<feature type="compositionally biased region" description="Polar residues" evidence="2">
    <location>
        <begin position="1052"/>
        <end position="1071"/>
    </location>
</feature>
<dbReference type="SMART" id="SM00044">
    <property type="entry name" value="CYCc"/>
    <property type="match status" value="1"/>
</dbReference>
<keyword evidence="3" id="KW-1133">Transmembrane helix</keyword>
<evidence type="ECO:0000313" key="5">
    <source>
        <dbReference type="EMBL" id="EJK45144.1"/>
    </source>
</evidence>
<dbReference type="OrthoDB" id="10022113at2759"/>
<evidence type="ECO:0000259" key="4">
    <source>
        <dbReference type="PROSITE" id="PS50125"/>
    </source>
</evidence>
<dbReference type="InterPro" id="IPR001054">
    <property type="entry name" value="A/G_cyclase"/>
</dbReference>